<dbReference type="InterPro" id="IPR005119">
    <property type="entry name" value="LysR_subst-bd"/>
</dbReference>
<evidence type="ECO:0000256" key="1">
    <source>
        <dbReference type="ARBA" id="ARBA00009437"/>
    </source>
</evidence>
<dbReference type="Pfam" id="PF00126">
    <property type="entry name" value="HTH_1"/>
    <property type="match status" value="1"/>
</dbReference>
<dbReference type="Proteomes" id="UP000193224">
    <property type="component" value="Unassembled WGS sequence"/>
</dbReference>
<dbReference type="InterPro" id="IPR058163">
    <property type="entry name" value="LysR-type_TF_proteobact-type"/>
</dbReference>
<dbReference type="SUPFAM" id="SSF46785">
    <property type="entry name" value="Winged helix' DNA-binding domain"/>
    <property type="match status" value="1"/>
</dbReference>
<dbReference type="Gene3D" id="3.40.190.10">
    <property type="entry name" value="Periplasmic binding protein-like II"/>
    <property type="match status" value="2"/>
</dbReference>
<dbReference type="InterPro" id="IPR036388">
    <property type="entry name" value="WH-like_DNA-bd_sf"/>
</dbReference>
<accession>A0A1X7BMG1</accession>
<evidence type="ECO:0000313" key="6">
    <source>
        <dbReference type="EMBL" id="SMC10805.1"/>
    </source>
</evidence>
<dbReference type="GO" id="GO:0006351">
    <property type="term" value="P:DNA-templated transcription"/>
    <property type="evidence" value="ECO:0007669"/>
    <property type="project" value="TreeGrafter"/>
</dbReference>
<keyword evidence="4" id="KW-0804">Transcription</keyword>
<comment type="similarity">
    <text evidence="1">Belongs to the LysR transcriptional regulatory family.</text>
</comment>
<sequence length="295" mass="31986">MDWLGFPPLSALRAFSALAETGAVVTAGEKLNVSHAAISQQIKTLEAHTGLKLVDRSGRSLTLTPEGQQLADALTQGFDIIAQKINVLTGADANRPLHIATTPMLAAAWLMPQLGGFHTEHPDINLILSTSPKVEPMESNDIDVALRYGAGNWPRLDSEPLFLSRMVVVAAPSLVGDQTFQTFDELADFPWLIDAGLSEANSWLAGIGTLEKLSQGSIQLPGNLLLDGARDGQGVAVTVQAFAEKDLQAGRLRKLFESDAVKGYHMVTRPGVQRPALRKFLKWLRKQVKTCEMDK</sequence>
<dbReference type="OrthoDB" id="7328368at2"/>
<keyword evidence="2" id="KW-0805">Transcription regulation</keyword>
<reference evidence="6 7" key="1">
    <citation type="submission" date="2017-03" db="EMBL/GenBank/DDBJ databases">
        <authorList>
            <person name="Afonso C.L."/>
            <person name="Miller P.J."/>
            <person name="Scott M.A."/>
            <person name="Spackman E."/>
            <person name="Goraichik I."/>
            <person name="Dimitrov K.M."/>
            <person name="Suarez D.L."/>
            <person name="Swayne D.E."/>
        </authorList>
    </citation>
    <scope>NUCLEOTIDE SEQUENCE [LARGE SCALE GENOMIC DNA]</scope>
    <source>
        <strain evidence="6 7">CECT 7745</strain>
    </source>
</reference>
<evidence type="ECO:0000259" key="5">
    <source>
        <dbReference type="PROSITE" id="PS50931"/>
    </source>
</evidence>
<dbReference type="PANTHER" id="PTHR30537">
    <property type="entry name" value="HTH-TYPE TRANSCRIPTIONAL REGULATOR"/>
    <property type="match status" value="1"/>
</dbReference>
<evidence type="ECO:0000256" key="4">
    <source>
        <dbReference type="ARBA" id="ARBA00023163"/>
    </source>
</evidence>
<dbReference type="GO" id="GO:0043565">
    <property type="term" value="F:sequence-specific DNA binding"/>
    <property type="evidence" value="ECO:0007669"/>
    <property type="project" value="TreeGrafter"/>
</dbReference>
<dbReference type="EMBL" id="FWXB01000001">
    <property type="protein sequence ID" value="SMC10805.1"/>
    <property type="molecule type" value="Genomic_DNA"/>
</dbReference>
<evidence type="ECO:0000256" key="2">
    <source>
        <dbReference type="ARBA" id="ARBA00023015"/>
    </source>
</evidence>
<proteinExistence type="inferred from homology"/>
<evidence type="ECO:0000256" key="3">
    <source>
        <dbReference type="ARBA" id="ARBA00023125"/>
    </source>
</evidence>
<feature type="domain" description="HTH lysR-type" evidence="5">
    <location>
        <begin position="7"/>
        <end position="64"/>
    </location>
</feature>
<dbReference type="PANTHER" id="PTHR30537:SF79">
    <property type="entry name" value="TRANSCRIPTIONAL REGULATOR-RELATED"/>
    <property type="match status" value="1"/>
</dbReference>
<gene>
    <name evidence="6" type="primary">gcvA_6</name>
    <name evidence="6" type="ORF">ROA7745_00612</name>
</gene>
<dbReference type="RefSeq" id="WP_085798731.1">
    <property type="nucleotide sequence ID" value="NZ_FWXB01000001.1"/>
</dbReference>
<evidence type="ECO:0000313" key="7">
    <source>
        <dbReference type="Proteomes" id="UP000193224"/>
    </source>
</evidence>
<dbReference type="Gene3D" id="1.10.10.10">
    <property type="entry name" value="Winged helix-like DNA-binding domain superfamily/Winged helix DNA-binding domain"/>
    <property type="match status" value="1"/>
</dbReference>
<dbReference type="GO" id="GO:0003700">
    <property type="term" value="F:DNA-binding transcription factor activity"/>
    <property type="evidence" value="ECO:0007669"/>
    <property type="project" value="InterPro"/>
</dbReference>
<dbReference type="AlphaFoldDB" id="A0A1X7BMG1"/>
<keyword evidence="7" id="KW-1185">Reference proteome</keyword>
<dbReference type="SUPFAM" id="SSF53850">
    <property type="entry name" value="Periplasmic binding protein-like II"/>
    <property type="match status" value="1"/>
</dbReference>
<dbReference type="Pfam" id="PF03466">
    <property type="entry name" value="LysR_substrate"/>
    <property type="match status" value="1"/>
</dbReference>
<protein>
    <submittedName>
        <fullName evidence="6">Glycine cleavage system transcriptional activator</fullName>
    </submittedName>
</protein>
<dbReference type="InterPro" id="IPR000847">
    <property type="entry name" value="LysR_HTH_N"/>
</dbReference>
<dbReference type="InterPro" id="IPR036390">
    <property type="entry name" value="WH_DNA-bd_sf"/>
</dbReference>
<dbReference type="PROSITE" id="PS50931">
    <property type="entry name" value="HTH_LYSR"/>
    <property type="match status" value="1"/>
</dbReference>
<organism evidence="6 7">
    <name type="scientific">Roseovarius aestuarii</name>
    <dbReference type="NCBI Taxonomy" id="475083"/>
    <lineage>
        <taxon>Bacteria</taxon>
        <taxon>Pseudomonadati</taxon>
        <taxon>Pseudomonadota</taxon>
        <taxon>Alphaproteobacteria</taxon>
        <taxon>Rhodobacterales</taxon>
        <taxon>Roseobacteraceae</taxon>
        <taxon>Roseovarius</taxon>
    </lineage>
</organism>
<keyword evidence="3" id="KW-0238">DNA-binding</keyword>
<name>A0A1X7BMG1_9RHOB</name>